<evidence type="ECO:0000313" key="4">
    <source>
        <dbReference type="EMBL" id="SEL79429.1"/>
    </source>
</evidence>
<gene>
    <name evidence="4" type="ORF">SAMN05216382_2658</name>
</gene>
<dbReference type="InterPro" id="IPR006328">
    <property type="entry name" value="2-HAD"/>
</dbReference>
<sequence>MTIKALAFDIFGTIVDWRSSIAREVDRFLAEIGREDVDSFVFARAWRDFYQPRMADCRSGARPYTPLEELIAEALDETLAANGIAPEGLGLGRRIHFVHAWRRLDPWPDVVEGLCLLQARFPLVALSNGNLALTMHLARHGGYRWDAILGAEVAQTYKPLPRPYDQAVDMLSIRPEELCLVAAHEDDLRAARMRGLSTAYLHRPLEFGPDEIHLPEGDWSYSADNLRSLSEELSGQG</sequence>
<dbReference type="Pfam" id="PF00702">
    <property type="entry name" value="Hydrolase"/>
    <property type="match status" value="1"/>
</dbReference>
<dbReference type="PRINTS" id="PR00413">
    <property type="entry name" value="HADHALOGNASE"/>
</dbReference>
<dbReference type="OrthoDB" id="9785638at2"/>
<dbReference type="PANTHER" id="PTHR43316:SF3">
    <property type="entry name" value="HALOACID DEHALOGENASE, TYPE II (AFU_ORTHOLOGUE AFUA_2G07750)-RELATED"/>
    <property type="match status" value="1"/>
</dbReference>
<dbReference type="InterPro" id="IPR051540">
    <property type="entry name" value="S-2-haloacid_dehalogenase"/>
</dbReference>
<comment type="similarity">
    <text evidence="1 3">Belongs to the HAD-like hydrolase superfamily. S-2-haloalkanoic acid dehalogenase family.</text>
</comment>
<dbReference type="STRING" id="1855283.SAMN05216382_2658"/>
<dbReference type="InterPro" id="IPR036412">
    <property type="entry name" value="HAD-like_sf"/>
</dbReference>
<dbReference type="NCBIfam" id="TIGR01493">
    <property type="entry name" value="HAD-SF-IA-v2"/>
    <property type="match status" value="1"/>
</dbReference>
<name>A0A1H7T4J8_9SPHN</name>
<dbReference type="Proteomes" id="UP000199214">
    <property type="component" value="Unassembled WGS sequence"/>
</dbReference>
<dbReference type="Gene3D" id="1.10.150.240">
    <property type="entry name" value="Putative phosphatase, domain 2"/>
    <property type="match status" value="1"/>
</dbReference>
<dbReference type="NCBIfam" id="TIGR01428">
    <property type="entry name" value="HAD_type_II"/>
    <property type="match status" value="1"/>
</dbReference>
<dbReference type="SUPFAM" id="SSF56784">
    <property type="entry name" value="HAD-like"/>
    <property type="match status" value="1"/>
</dbReference>
<comment type="catalytic activity">
    <reaction evidence="3">
        <text>an (S)-2-haloacid + H2O = a (2R)-2-hydroxycarboxylate + a halide anion + H(+)</text>
        <dbReference type="Rhea" id="RHEA:11192"/>
        <dbReference type="ChEBI" id="CHEBI:15377"/>
        <dbReference type="ChEBI" id="CHEBI:15378"/>
        <dbReference type="ChEBI" id="CHEBI:16042"/>
        <dbReference type="ChEBI" id="CHEBI:58314"/>
        <dbReference type="ChEBI" id="CHEBI:137405"/>
        <dbReference type="EC" id="3.8.1.2"/>
    </reaction>
</comment>
<keyword evidence="5" id="KW-1185">Reference proteome</keyword>
<evidence type="ECO:0000256" key="3">
    <source>
        <dbReference type="RuleBase" id="RU368077"/>
    </source>
</evidence>
<protein>
    <recommendedName>
        <fullName evidence="3">(S)-2-haloacid dehalogenase</fullName>
        <ecNumber evidence="3">3.8.1.2</ecNumber>
    </recommendedName>
    <alternativeName>
        <fullName evidence="3">2-haloalkanoic acid dehalogenase</fullName>
    </alternativeName>
    <alternativeName>
        <fullName evidence="3">Halocarboxylic acid halidohydrolase</fullName>
    </alternativeName>
    <alternativeName>
        <fullName evidence="3">L-2-haloacid dehalogenase</fullName>
    </alternativeName>
</protein>
<dbReference type="SFLD" id="SFLDG01129">
    <property type="entry name" value="C1.5:_HAD__Beta-PGM__Phosphata"/>
    <property type="match status" value="1"/>
</dbReference>
<keyword evidence="2 3" id="KW-0378">Hydrolase</keyword>
<evidence type="ECO:0000256" key="2">
    <source>
        <dbReference type="ARBA" id="ARBA00022801"/>
    </source>
</evidence>
<accession>A0A1H7T4J8</accession>
<proteinExistence type="inferred from homology"/>
<dbReference type="InterPro" id="IPR023198">
    <property type="entry name" value="PGP-like_dom2"/>
</dbReference>
<dbReference type="EMBL" id="FNZZ01000005">
    <property type="protein sequence ID" value="SEL79429.1"/>
    <property type="molecule type" value="Genomic_DNA"/>
</dbReference>
<dbReference type="EC" id="3.8.1.2" evidence="3"/>
<dbReference type="PANTHER" id="PTHR43316">
    <property type="entry name" value="HYDROLASE, HALOACID DELAHOGENASE-RELATED"/>
    <property type="match status" value="1"/>
</dbReference>
<comment type="function">
    <text evidence="3">Catalyzes the hydrolytic dehalogenation of small (S)-2-haloalkanoic acids to yield the corresponding (R)-2-hydroxyalkanoic acids.</text>
</comment>
<dbReference type="GO" id="GO:0018784">
    <property type="term" value="F:(S)-2-haloacid dehalogenase activity"/>
    <property type="evidence" value="ECO:0007669"/>
    <property type="project" value="UniProtKB-UniRule"/>
</dbReference>
<dbReference type="Gene3D" id="3.40.50.1000">
    <property type="entry name" value="HAD superfamily/HAD-like"/>
    <property type="match status" value="1"/>
</dbReference>
<reference evidence="5" key="1">
    <citation type="submission" date="2016-10" db="EMBL/GenBank/DDBJ databases">
        <authorList>
            <person name="Varghese N."/>
            <person name="Submissions S."/>
        </authorList>
    </citation>
    <scope>NUCLEOTIDE SEQUENCE [LARGE SCALE GENOMIC DNA]</scope>
    <source>
        <strain evidence="5">JS21-1</strain>
    </source>
</reference>
<evidence type="ECO:0000313" key="5">
    <source>
        <dbReference type="Proteomes" id="UP000199214"/>
    </source>
</evidence>
<dbReference type="RefSeq" id="WP_093007086.1">
    <property type="nucleotide sequence ID" value="NZ_FNZZ01000005.1"/>
</dbReference>
<dbReference type="SFLD" id="SFLDS00003">
    <property type="entry name" value="Haloacid_Dehalogenase"/>
    <property type="match status" value="1"/>
</dbReference>
<dbReference type="AlphaFoldDB" id="A0A1H7T4J8"/>
<dbReference type="InterPro" id="IPR023214">
    <property type="entry name" value="HAD_sf"/>
</dbReference>
<evidence type="ECO:0000256" key="1">
    <source>
        <dbReference type="ARBA" id="ARBA00008106"/>
    </source>
</evidence>
<organism evidence="4 5">
    <name type="scientific">Sphingomonas palmae</name>
    <dbReference type="NCBI Taxonomy" id="1855283"/>
    <lineage>
        <taxon>Bacteria</taxon>
        <taxon>Pseudomonadati</taxon>
        <taxon>Pseudomonadota</taxon>
        <taxon>Alphaproteobacteria</taxon>
        <taxon>Sphingomonadales</taxon>
        <taxon>Sphingomonadaceae</taxon>
        <taxon>Sphingomonas</taxon>
    </lineage>
</organism>
<dbReference type="InterPro" id="IPR006439">
    <property type="entry name" value="HAD-SF_hydro_IA"/>
</dbReference>